<organism evidence="4 5">
    <name type="scientific">Cyclobacterium lianum</name>
    <dbReference type="NCBI Taxonomy" id="388280"/>
    <lineage>
        <taxon>Bacteria</taxon>
        <taxon>Pseudomonadati</taxon>
        <taxon>Bacteroidota</taxon>
        <taxon>Cytophagia</taxon>
        <taxon>Cytophagales</taxon>
        <taxon>Cyclobacteriaceae</taxon>
        <taxon>Cyclobacterium</taxon>
    </lineage>
</organism>
<feature type="domain" description="Glutamate/phenylalanine/leucine/valine/L-tryptophan dehydrogenase C-terminal" evidence="3">
    <location>
        <begin position="181"/>
        <end position="409"/>
    </location>
</feature>
<dbReference type="GO" id="GO:0004352">
    <property type="term" value="F:glutamate dehydrogenase (NAD+) activity"/>
    <property type="evidence" value="ECO:0007669"/>
    <property type="project" value="TreeGrafter"/>
</dbReference>
<dbReference type="InterPro" id="IPR036291">
    <property type="entry name" value="NAD(P)-bd_dom_sf"/>
</dbReference>
<keyword evidence="5" id="KW-1185">Reference proteome</keyword>
<name>A0A1M7K7R0_9BACT</name>
<dbReference type="EMBL" id="FRCY01000002">
    <property type="protein sequence ID" value="SHM60877.1"/>
    <property type="molecule type" value="Genomic_DNA"/>
</dbReference>
<dbReference type="RefSeq" id="WP_073092555.1">
    <property type="nucleotide sequence ID" value="NZ_FRCY01000002.1"/>
</dbReference>
<evidence type="ECO:0000313" key="4">
    <source>
        <dbReference type="EMBL" id="SHM60877.1"/>
    </source>
</evidence>
<dbReference type="SMART" id="SM00839">
    <property type="entry name" value="ELFV_dehydrog"/>
    <property type="match status" value="1"/>
</dbReference>
<dbReference type="PANTHER" id="PTHR11606">
    <property type="entry name" value="GLUTAMATE DEHYDROGENASE"/>
    <property type="match status" value="1"/>
</dbReference>
<dbReference type="Proteomes" id="UP000184513">
    <property type="component" value="Unassembled WGS sequence"/>
</dbReference>
<keyword evidence="2" id="KW-0560">Oxidoreductase</keyword>
<dbReference type="Pfam" id="PF00208">
    <property type="entry name" value="ELFV_dehydrog"/>
    <property type="match status" value="1"/>
</dbReference>
<dbReference type="Gene3D" id="3.40.50.720">
    <property type="entry name" value="NAD(P)-binding Rossmann-like Domain"/>
    <property type="match status" value="1"/>
</dbReference>
<reference evidence="4 5" key="1">
    <citation type="submission" date="2016-11" db="EMBL/GenBank/DDBJ databases">
        <authorList>
            <person name="Jaros S."/>
            <person name="Januszkiewicz K."/>
            <person name="Wedrychowicz H."/>
        </authorList>
    </citation>
    <scope>NUCLEOTIDE SEQUENCE [LARGE SCALE GENOMIC DNA]</scope>
    <source>
        <strain evidence="4 5">CGMCC 1.6102</strain>
    </source>
</reference>
<evidence type="ECO:0000259" key="3">
    <source>
        <dbReference type="SMART" id="SM00839"/>
    </source>
</evidence>
<dbReference type="OrthoDB" id="9803297at2"/>
<gene>
    <name evidence="4" type="ORF">SAMN04488057_102318</name>
</gene>
<evidence type="ECO:0000256" key="2">
    <source>
        <dbReference type="ARBA" id="ARBA00023002"/>
    </source>
</evidence>
<dbReference type="SUPFAM" id="SSF53223">
    <property type="entry name" value="Aminoacid dehydrogenase-like, N-terminal domain"/>
    <property type="match status" value="1"/>
</dbReference>
<dbReference type="Gene3D" id="3.40.50.10860">
    <property type="entry name" value="Leucine Dehydrogenase, chain A, domain 1"/>
    <property type="match status" value="1"/>
</dbReference>
<comment type="similarity">
    <text evidence="1">Belongs to the Glu/Leu/Phe/Val dehydrogenases family.</text>
</comment>
<sequence length="409" mass="45104">MRELLKKFENQQPEIVFEWSDSESEAEGWLVINSLRGGAAGGDTRMKKGMEKKEIIQLAKNTAIKYTVSGPAIGGAKAGINFDPKDPRKEDVLRRWFKVVSPILKSYFGTGAGIHIDEAMELIPLTENFGLWHPQEGVVNGHYKSEEPKKIQKIGQLRYGMSKIIENQEFSPSPTSKLQASHLITGYGLAESVAHYYKLWGGSLKGKKAIIQGWGNVGAAAAYFLSRAGVKIVGIISLEGAIIDNNGLDTSEIIKLYANKDKNKLVSSRLIPFEEGTKSIWDTEGDIFIPAAKSRLIGKSELERMMAGGLELIASGANFPFAENDIFMGPVSTHADDNLSLIPDFISNVGIARMAAYLMSDKVQVTDEAIFQDVSKTIYKALKRCHEVNPKRSQIARTAFEIALQQLHE</sequence>
<evidence type="ECO:0000313" key="5">
    <source>
        <dbReference type="Proteomes" id="UP000184513"/>
    </source>
</evidence>
<protein>
    <submittedName>
        <fullName evidence="4">Glutamate dehydrogenase/leucine dehydrogenase</fullName>
    </submittedName>
</protein>
<dbReference type="AlphaFoldDB" id="A0A1M7K7R0"/>
<dbReference type="PANTHER" id="PTHR11606:SF13">
    <property type="entry name" value="GLUTAMATE DEHYDROGENASE 1, MITOCHONDRIAL"/>
    <property type="match status" value="1"/>
</dbReference>
<dbReference type="InterPro" id="IPR006097">
    <property type="entry name" value="Glu/Leu/Phe/Val/Trp_DH_dimer"/>
</dbReference>
<dbReference type="STRING" id="388280.SAMN04488057_102318"/>
<evidence type="ECO:0000256" key="1">
    <source>
        <dbReference type="ARBA" id="ARBA00006382"/>
    </source>
</evidence>
<accession>A0A1M7K7R0</accession>
<dbReference type="SUPFAM" id="SSF51735">
    <property type="entry name" value="NAD(P)-binding Rossmann-fold domains"/>
    <property type="match status" value="1"/>
</dbReference>
<dbReference type="Pfam" id="PF02812">
    <property type="entry name" value="ELFV_dehydrog_N"/>
    <property type="match status" value="1"/>
</dbReference>
<dbReference type="InterPro" id="IPR006096">
    <property type="entry name" value="Glu/Leu/Phe/Val/Trp_DH_C"/>
</dbReference>
<dbReference type="InterPro" id="IPR046346">
    <property type="entry name" value="Aminoacid_DH-like_N_sf"/>
</dbReference>
<dbReference type="GO" id="GO:0006538">
    <property type="term" value="P:L-glutamate catabolic process"/>
    <property type="evidence" value="ECO:0007669"/>
    <property type="project" value="TreeGrafter"/>
</dbReference>
<proteinExistence type="inferred from homology"/>